<keyword evidence="1" id="KW-0812">Transmembrane</keyword>
<evidence type="ECO:0000313" key="3">
    <source>
        <dbReference type="Proteomes" id="UP001218188"/>
    </source>
</evidence>
<keyword evidence="1" id="KW-1133">Transmembrane helix</keyword>
<gene>
    <name evidence="2" type="ORF">C8F04DRAFT_337435</name>
</gene>
<feature type="transmembrane region" description="Helical" evidence="1">
    <location>
        <begin position="214"/>
        <end position="234"/>
    </location>
</feature>
<evidence type="ECO:0000256" key="1">
    <source>
        <dbReference type="SAM" id="Phobius"/>
    </source>
</evidence>
<protein>
    <submittedName>
        <fullName evidence="2">Uncharacterized protein</fullName>
    </submittedName>
</protein>
<proteinExistence type="predicted"/>
<dbReference type="EMBL" id="JARJCM010000299">
    <property type="protein sequence ID" value="KAJ7019279.1"/>
    <property type="molecule type" value="Genomic_DNA"/>
</dbReference>
<organism evidence="2 3">
    <name type="scientific">Mycena alexandri</name>
    <dbReference type="NCBI Taxonomy" id="1745969"/>
    <lineage>
        <taxon>Eukaryota</taxon>
        <taxon>Fungi</taxon>
        <taxon>Dikarya</taxon>
        <taxon>Basidiomycota</taxon>
        <taxon>Agaricomycotina</taxon>
        <taxon>Agaricomycetes</taxon>
        <taxon>Agaricomycetidae</taxon>
        <taxon>Agaricales</taxon>
        <taxon>Marasmiineae</taxon>
        <taxon>Mycenaceae</taxon>
        <taxon>Mycena</taxon>
    </lineage>
</organism>
<dbReference type="AlphaFoldDB" id="A0AAD6S135"/>
<accession>A0AAD6S135</accession>
<keyword evidence="3" id="KW-1185">Reference proteome</keyword>
<feature type="transmembrane region" description="Helical" evidence="1">
    <location>
        <begin position="92"/>
        <end position="112"/>
    </location>
</feature>
<name>A0AAD6S135_9AGAR</name>
<sequence length="318" mass="34828">MVMVVVAVGRGVGLQWMQGRRARRGRLVTAMTTSACKSTMHSAGCWRLERERSSPRAWPRCSASAMGSTSTACVHSGQRERGSAEGGAEREFFSFFLYLVSPALPCALTLLLHGLGWSLGYGCGSALCSRNVDVGVFAQIAASDPSLFFSSRTSFILILCIYPSLLPLLQFIPTAPRRAPSRHCPTQMQARTRARDLDAPTSPDGISSWVRVRFGFGIEFGAFFFLLLFGEFLGRGMRGSPGGMWRALQTMLGAMERVTLGTVRVLGCAMHERWRLRQCPRSSVPSKSGCRRRRVYAGRRCISTCGGPSPGRHVCSFP</sequence>
<evidence type="ECO:0000313" key="2">
    <source>
        <dbReference type="EMBL" id="KAJ7019279.1"/>
    </source>
</evidence>
<comment type="caution">
    <text evidence="2">The sequence shown here is derived from an EMBL/GenBank/DDBJ whole genome shotgun (WGS) entry which is preliminary data.</text>
</comment>
<keyword evidence="1" id="KW-0472">Membrane</keyword>
<reference evidence="2" key="1">
    <citation type="submission" date="2023-03" db="EMBL/GenBank/DDBJ databases">
        <title>Massive genome expansion in bonnet fungi (Mycena s.s.) driven by repeated elements and novel gene families across ecological guilds.</title>
        <authorList>
            <consortium name="Lawrence Berkeley National Laboratory"/>
            <person name="Harder C.B."/>
            <person name="Miyauchi S."/>
            <person name="Viragh M."/>
            <person name="Kuo A."/>
            <person name="Thoen E."/>
            <person name="Andreopoulos B."/>
            <person name="Lu D."/>
            <person name="Skrede I."/>
            <person name="Drula E."/>
            <person name="Henrissat B."/>
            <person name="Morin E."/>
            <person name="Kohler A."/>
            <person name="Barry K."/>
            <person name="LaButti K."/>
            <person name="Morin E."/>
            <person name="Salamov A."/>
            <person name="Lipzen A."/>
            <person name="Mereny Z."/>
            <person name="Hegedus B."/>
            <person name="Baldrian P."/>
            <person name="Stursova M."/>
            <person name="Weitz H."/>
            <person name="Taylor A."/>
            <person name="Grigoriev I.V."/>
            <person name="Nagy L.G."/>
            <person name="Martin F."/>
            <person name="Kauserud H."/>
        </authorList>
    </citation>
    <scope>NUCLEOTIDE SEQUENCE</scope>
    <source>
        <strain evidence="2">CBHHK200</strain>
    </source>
</reference>
<dbReference type="Proteomes" id="UP001218188">
    <property type="component" value="Unassembled WGS sequence"/>
</dbReference>
<feature type="transmembrane region" description="Helical" evidence="1">
    <location>
        <begin position="155"/>
        <end position="172"/>
    </location>
</feature>